<accession>A0A6N7IMQ7</accession>
<dbReference type="OrthoDB" id="104542at2"/>
<evidence type="ECO:0000313" key="2">
    <source>
        <dbReference type="Proteomes" id="UP000441717"/>
    </source>
</evidence>
<dbReference type="InterPro" id="IPR009003">
    <property type="entry name" value="Peptidase_S1_PA"/>
</dbReference>
<protein>
    <recommendedName>
        <fullName evidence="3">Serine protease</fullName>
    </recommendedName>
</protein>
<dbReference type="AlphaFoldDB" id="A0A6N7IMQ7"/>
<organism evidence="1 2">
    <name type="scientific">Desulfofundulus thermobenzoicus</name>
    <dbReference type="NCBI Taxonomy" id="29376"/>
    <lineage>
        <taxon>Bacteria</taxon>
        <taxon>Bacillati</taxon>
        <taxon>Bacillota</taxon>
        <taxon>Clostridia</taxon>
        <taxon>Eubacteriales</taxon>
        <taxon>Peptococcaceae</taxon>
        <taxon>Desulfofundulus</taxon>
    </lineage>
</organism>
<sequence length="339" mass="37301">MQELRAIADNSRWTLMQLPNVNGVGIGYKERKGRRTDQLALLVFVRKKVSAPHLLEAHRIPDKIGQYSTDVIEVGSVRFQSERQARVRPAVPGVSIGHYQVTAGTFGALVYDQRSGRAMILSNNHILANQTDGMDGRSRIGDSILQPGARDNGHAPKDVIARLARFVPVYTSGSAQQCPVAAAFEDFLNNFLTVYRPNYYVRLYNRRRTVNLVDCALAEPVDPQMVSPEIMGIGRVTGVAEPRLGAKVRKSGRTTGVTTGTVKALHTSMRVDLDDSTWAVFEDQVLTTGMSEPGDSGSLVVDEQNRAVGLLFAGSDQSTLFNDIRHVLQSLEVRFEPPK</sequence>
<dbReference type="EMBL" id="WHYR01000005">
    <property type="protein sequence ID" value="MQL51262.1"/>
    <property type="molecule type" value="Genomic_DNA"/>
</dbReference>
<evidence type="ECO:0000313" key="1">
    <source>
        <dbReference type="EMBL" id="MQL51262.1"/>
    </source>
</evidence>
<evidence type="ECO:0008006" key="3">
    <source>
        <dbReference type="Google" id="ProtNLM"/>
    </source>
</evidence>
<dbReference type="Gene3D" id="2.40.10.10">
    <property type="entry name" value="Trypsin-like serine proteases"/>
    <property type="match status" value="1"/>
</dbReference>
<name>A0A6N7IMQ7_9FIRM</name>
<dbReference type="SUPFAM" id="SSF50494">
    <property type="entry name" value="Trypsin-like serine proteases"/>
    <property type="match status" value="1"/>
</dbReference>
<dbReference type="InterPro" id="IPR043504">
    <property type="entry name" value="Peptidase_S1_PA_chymotrypsin"/>
</dbReference>
<gene>
    <name evidence="1" type="ORF">GFC01_03090</name>
</gene>
<reference evidence="1 2" key="1">
    <citation type="submission" date="2019-10" db="EMBL/GenBank/DDBJ databases">
        <title>Comparative genomics of sulfur disproportionating microorganisms.</title>
        <authorList>
            <person name="Ward L.M."/>
            <person name="Bertran E."/>
            <person name="Johnston D."/>
        </authorList>
    </citation>
    <scope>NUCLEOTIDE SEQUENCE [LARGE SCALE GENOMIC DNA]</scope>
    <source>
        <strain evidence="1 2">DSM 14055</strain>
    </source>
</reference>
<proteinExistence type="predicted"/>
<dbReference type="Proteomes" id="UP000441717">
    <property type="component" value="Unassembled WGS sequence"/>
</dbReference>
<comment type="caution">
    <text evidence="1">The sequence shown here is derived from an EMBL/GenBank/DDBJ whole genome shotgun (WGS) entry which is preliminary data.</text>
</comment>
<keyword evidence="2" id="KW-1185">Reference proteome</keyword>